<feature type="transmembrane region" description="Helical" evidence="1">
    <location>
        <begin position="78"/>
        <end position="100"/>
    </location>
</feature>
<evidence type="ECO:0000256" key="1">
    <source>
        <dbReference type="SAM" id="Phobius"/>
    </source>
</evidence>
<keyword evidence="1" id="KW-0472">Membrane</keyword>
<keyword evidence="3" id="KW-1185">Reference proteome</keyword>
<keyword evidence="1" id="KW-0812">Transmembrane</keyword>
<dbReference type="Proteomes" id="UP001500420">
    <property type="component" value="Unassembled WGS sequence"/>
</dbReference>
<evidence type="ECO:0000313" key="2">
    <source>
        <dbReference type="EMBL" id="GAA0672870.1"/>
    </source>
</evidence>
<dbReference type="EMBL" id="BAAADV010000003">
    <property type="protein sequence ID" value="GAA0672870.1"/>
    <property type="molecule type" value="Genomic_DNA"/>
</dbReference>
<protein>
    <submittedName>
        <fullName evidence="2">Uncharacterized protein</fullName>
    </submittedName>
</protein>
<accession>A0AAV3TAC7</accession>
<comment type="caution">
    <text evidence="2">The sequence shown here is derived from an EMBL/GenBank/DDBJ whole genome shotgun (WGS) entry which is preliminary data.</text>
</comment>
<organism evidence="2 3">
    <name type="scientific">Natronoarchaeum mannanilyticum</name>
    <dbReference type="NCBI Taxonomy" id="926360"/>
    <lineage>
        <taxon>Archaea</taxon>
        <taxon>Methanobacteriati</taxon>
        <taxon>Methanobacteriota</taxon>
        <taxon>Stenosarchaea group</taxon>
        <taxon>Halobacteria</taxon>
        <taxon>Halobacteriales</taxon>
        <taxon>Natronoarchaeaceae</taxon>
    </lineage>
</organism>
<feature type="transmembrane region" description="Helical" evidence="1">
    <location>
        <begin position="32"/>
        <end position="58"/>
    </location>
</feature>
<reference evidence="2 3" key="1">
    <citation type="journal article" date="2019" name="Int. J. Syst. Evol. Microbiol.">
        <title>The Global Catalogue of Microorganisms (GCM) 10K type strain sequencing project: providing services to taxonomists for standard genome sequencing and annotation.</title>
        <authorList>
            <consortium name="The Broad Institute Genomics Platform"/>
            <consortium name="The Broad Institute Genome Sequencing Center for Infectious Disease"/>
            <person name="Wu L."/>
            <person name="Ma J."/>
        </authorList>
    </citation>
    <scope>NUCLEOTIDE SEQUENCE [LARGE SCALE GENOMIC DNA]</scope>
    <source>
        <strain evidence="2 3">JCM 16328</strain>
    </source>
</reference>
<dbReference type="AlphaFoldDB" id="A0AAV3TAC7"/>
<keyword evidence="1" id="KW-1133">Transmembrane helix</keyword>
<dbReference type="RefSeq" id="WP_343773822.1">
    <property type="nucleotide sequence ID" value="NZ_BAAADV010000003.1"/>
</dbReference>
<name>A0AAV3TAC7_9EURY</name>
<proteinExistence type="predicted"/>
<evidence type="ECO:0000313" key="3">
    <source>
        <dbReference type="Proteomes" id="UP001500420"/>
    </source>
</evidence>
<gene>
    <name evidence="2" type="ORF">GCM10009020_19650</name>
</gene>
<sequence>MAGRQPDWLTSARAARGTAPIRLFGRLCGRAGLLLGAPSLLVLLGSAPLLAAGSIPATAARFLEIAGAAPPTLSGVEIALYAAALGLLAACWLLGLGLLIDGIFGESG</sequence>